<reference evidence="2" key="1">
    <citation type="submission" date="2019-08" db="EMBL/GenBank/DDBJ databases">
        <title>The improved chromosome-level genome for the pearl oyster Pinctada fucata martensii using PacBio sequencing and Hi-C.</title>
        <authorList>
            <person name="Zheng Z."/>
        </authorList>
    </citation>
    <scope>NUCLEOTIDE SEQUENCE</scope>
    <source>
        <strain evidence="2">ZZ-2019</strain>
        <tissue evidence="2">Adductor muscle</tissue>
    </source>
</reference>
<dbReference type="AlphaFoldDB" id="A0AA88XVH1"/>
<dbReference type="SUPFAM" id="SSF101898">
    <property type="entry name" value="NHL repeat"/>
    <property type="match status" value="1"/>
</dbReference>
<evidence type="ECO:0000256" key="1">
    <source>
        <dbReference type="SAM" id="MobiDB-lite"/>
    </source>
</evidence>
<evidence type="ECO:0000313" key="2">
    <source>
        <dbReference type="EMBL" id="KAK3092612.1"/>
    </source>
</evidence>
<evidence type="ECO:0000313" key="3">
    <source>
        <dbReference type="Proteomes" id="UP001186944"/>
    </source>
</evidence>
<protein>
    <recommendedName>
        <fullName evidence="4">Tripartite motif-containing protein 2</fullName>
    </recommendedName>
</protein>
<feature type="region of interest" description="Disordered" evidence="1">
    <location>
        <begin position="1"/>
        <end position="21"/>
    </location>
</feature>
<dbReference type="EMBL" id="VSWD01000009">
    <property type="protein sequence ID" value="KAK3092612.1"/>
    <property type="molecule type" value="Genomic_DNA"/>
</dbReference>
<comment type="caution">
    <text evidence="2">The sequence shown here is derived from an EMBL/GenBank/DDBJ whole genome shotgun (WGS) entry which is preliminary data.</text>
</comment>
<evidence type="ECO:0008006" key="4">
    <source>
        <dbReference type="Google" id="ProtNLM"/>
    </source>
</evidence>
<accession>A0AA88XVH1</accession>
<proteinExistence type="predicted"/>
<organism evidence="2 3">
    <name type="scientific">Pinctada imbricata</name>
    <name type="common">Atlantic pearl-oyster</name>
    <name type="synonym">Pinctada martensii</name>
    <dbReference type="NCBI Taxonomy" id="66713"/>
    <lineage>
        <taxon>Eukaryota</taxon>
        <taxon>Metazoa</taxon>
        <taxon>Spiralia</taxon>
        <taxon>Lophotrochozoa</taxon>
        <taxon>Mollusca</taxon>
        <taxon>Bivalvia</taxon>
        <taxon>Autobranchia</taxon>
        <taxon>Pteriomorphia</taxon>
        <taxon>Pterioida</taxon>
        <taxon>Pterioidea</taxon>
        <taxon>Pteriidae</taxon>
        <taxon>Pinctada</taxon>
    </lineage>
</organism>
<name>A0AA88XVH1_PINIB</name>
<sequence>MITSEPVVSQEIDDHSKTNNTGIVPTNAPTFSKDMISVKKNVSFNCVSFGLAIITVGYDKAWIMDHKSDTMYFYNSRGKQIKSKTIQRDCNINYMVLTRFGDMVVSTDDSNIRLLSYNGLVSSQIDTKPLKPEGLCLTDTEEIAVCLRDLRDRKDGANVTVFSRDGKQKIRQMRGRSSGGNFYITDPFRVVNVRDVFVVVNCMEDAVCVDNDDFTIWQYKGQCANLLKAFQPLDVDKDNYSNLLITDGKNHCVHYIDINGELLRLILTNEEIGMYYHWGISVNKKTGDVWLGNSIGTSDIVVASYLSGCTK</sequence>
<dbReference type="Proteomes" id="UP001186944">
    <property type="component" value="Unassembled WGS sequence"/>
</dbReference>
<gene>
    <name evidence="2" type="ORF">FSP39_004930</name>
</gene>
<keyword evidence="3" id="KW-1185">Reference proteome</keyword>
<dbReference type="Gene3D" id="2.120.10.30">
    <property type="entry name" value="TolB, C-terminal domain"/>
    <property type="match status" value="1"/>
</dbReference>
<dbReference type="InterPro" id="IPR011042">
    <property type="entry name" value="6-blade_b-propeller_TolB-like"/>
</dbReference>